<dbReference type="AlphaFoldDB" id="A0A0C6P7W4"/>
<dbReference type="PANTHER" id="PTHR42928:SF5">
    <property type="entry name" value="BLR1237 PROTEIN"/>
    <property type="match status" value="1"/>
</dbReference>
<accession>A0A0C6P7W4</accession>
<feature type="signal peptide" evidence="2">
    <location>
        <begin position="1"/>
        <end position="24"/>
    </location>
</feature>
<evidence type="ECO:0000256" key="1">
    <source>
        <dbReference type="ARBA" id="ARBA00006987"/>
    </source>
</evidence>
<dbReference type="Gene3D" id="3.40.190.150">
    <property type="entry name" value="Bordetella uptake gene, domain 1"/>
    <property type="match status" value="1"/>
</dbReference>
<dbReference type="Proteomes" id="UP000007564">
    <property type="component" value="Chromosome"/>
</dbReference>
<evidence type="ECO:0000256" key="2">
    <source>
        <dbReference type="SAM" id="SignalP"/>
    </source>
</evidence>
<keyword evidence="2" id="KW-0732">Signal</keyword>
<protein>
    <submittedName>
        <fullName evidence="3">Putative exported protein</fullName>
    </submittedName>
</protein>
<feature type="chain" id="PRO_5002200521" evidence="2">
    <location>
        <begin position="25"/>
        <end position="319"/>
    </location>
</feature>
<dbReference type="InterPro" id="IPR042100">
    <property type="entry name" value="Bug_dom1"/>
</dbReference>
<evidence type="ECO:0000313" key="3">
    <source>
        <dbReference type="EMBL" id="CCJ55645.1"/>
    </source>
</evidence>
<dbReference type="HOGENOM" id="CLU_045683_0_0_4"/>
<dbReference type="CDD" id="cd07012">
    <property type="entry name" value="PBP2_Bug_TTT"/>
    <property type="match status" value="1"/>
</dbReference>
<reference evidence="3 4" key="1">
    <citation type="journal article" date="2012" name="BMC Genomics">
        <title>Comparative genomics of the classical Bordetella subspecies: the evolution and exchange of virulence-associated diversity amongst closely related pathogens.</title>
        <authorList>
            <person name="Park J."/>
            <person name="Zhang Y."/>
            <person name="Buboltz A.M."/>
            <person name="Zhang X."/>
            <person name="Schuster S.C."/>
            <person name="Ahuja U."/>
            <person name="Liu M."/>
            <person name="Miller J.F."/>
            <person name="Sebaihia M."/>
            <person name="Bentley S.D."/>
            <person name="Parkhill J."/>
            <person name="Harvill E.T."/>
        </authorList>
    </citation>
    <scope>NUCLEOTIDE SEQUENCE [LARGE SCALE GENOMIC DNA]</scope>
    <source>
        <strain evidence="3 4">253</strain>
    </source>
</reference>
<dbReference type="PIRSF" id="PIRSF017082">
    <property type="entry name" value="YflP"/>
    <property type="match status" value="1"/>
</dbReference>
<dbReference type="Pfam" id="PF03401">
    <property type="entry name" value="TctC"/>
    <property type="match status" value="1"/>
</dbReference>
<dbReference type="InterPro" id="IPR005064">
    <property type="entry name" value="BUG"/>
</dbReference>
<dbReference type="EMBL" id="HE965806">
    <property type="protein sequence ID" value="CCJ55645.1"/>
    <property type="molecule type" value="Genomic_DNA"/>
</dbReference>
<sequence>MRHSLRIAVLAASALLGAVGPAHAYPTKPVTIVVPFPAGSQTDMVARIAGAELERRLGKPFVVENKPGASGSIAAKYVADSAPDGSTLLLTTAAIQAMNKSLFKQPSYDPVKDFTPVAQIATTSMMLMTRPDFPADNVEELVALARKDGNAMSAGYGSSGAQIALALFQARAGTDVLAVPYKGIPNAVTDVIGKTITFTFVDVGNALRFQQGKQLKPLAIASARRSRLAPSVPSLSESLKDYNITSWYGLVGPKAMPDSVAQSLAQALQASLADAATVEKLAVAGVEPAYMPPAPFGKHIELEVDNWARLVQLARIEPQ</sequence>
<evidence type="ECO:0000313" key="4">
    <source>
        <dbReference type="Proteomes" id="UP000007564"/>
    </source>
</evidence>
<gene>
    <name evidence="3" type="ORF">BN112_3731</name>
</gene>
<dbReference type="KEGG" id="bbh:BN112_3731"/>
<dbReference type="RefSeq" id="WP_003817909.1">
    <property type="nucleotide sequence ID" value="NC_019382.1"/>
</dbReference>
<proteinExistence type="inferred from homology"/>
<dbReference type="PANTHER" id="PTHR42928">
    <property type="entry name" value="TRICARBOXYLATE-BINDING PROTEIN"/>
    <property type="match status" value="1"/>
</dbReference>
<dbReference type="SUPFAM" id="SSF53850">
    <property type="entry name" value="Periplasmic binding protein-like II"/>
    <property type="match status" value="1"/>
</dbReference>
<organism evidence="3 4">
    <name type="scientific">Bordetella bronchiseptica 253</name>
    <dbReference type="NCBI Taxonomy" id="568707"/>
    <lineage>
        <taxon>Bacteria</taxon>
        <taxon>Pseudomonadati</taxon>
        <taxon>Pseudomonadota</taxon>
        <taxon>Betaproteobacteria</taxon>
        <taxon>Burkholderiales</taxon>
        <taxon>Alcaligenaceae</taxon>
        <taxon>Bordetella</taxon>
    </lineage>
</organism>
<name>A0A0C6P7W4_BORBO</name>
<dbReference type="Gene3D" id="3.40.190.10">
    <property type="entry name" value="Periplasmic binding protein-like II"/>
    <property type="match status" value="1"/>
</dbReference>
<dbReference type="OrthoDB" id="8678477at2"/>
<dbReference type="GeneID" id="69600341"/>
<comment type="similarity">
    <text evidence="1">Belongs to the UPF0065 (bug) family.</text>
</comment>